<gene>
    <name evidence="3" type="ORF">F2Q65_08945</name>
</gene>
<name>A0A5M8FSN4_9GAMM</name>
<proteinExistence type="predicted"/>
<accession>A0A5M8FSN4</accession>
<evidence type="ECO:0000256" key="1">
    <source>
        <dbReference type="SAM" id="MobiDB-lite"/>
    </source>
</evidence>
<dbReference type="InterPro" id="IPR038607">
    <property type="entry name" value="PhoD-like_sf"/>
</dbReference>
<dbReference type="PANTHER" id="PTHR43606">
    <property type="entry name" value="PHOSPHATASE, PUTATIVE (AFU_ORTHOLOGUE AFUA_6G08710)-RELATED"/>
    <property type="match status" value="1"/>
</dbReference>
<evidence type="ECO:0000259" key="2">
    <source>
        <dbReference type="Pfam" id="PF09423"/>
    </source>
</evidence>
<dbReference type="InterPro" id="IPR029052">
    <property type="entry name" value="Metallo-depent_PP-like"/>
</dbReference>
<evidence type="ECO:0000313" key="3">
    <source>
        <dbReference type="EMBL" id="KAA6185392.1"/>
    </source>
</evidence>
<dbReference type="RefSeq" id="WP_150092543.1">
    <property type="nucleotide sequence ID" value="NZ_VWXX01000010.1"/>
</dbReference>
<dbReference type="PANTHER" id="PTHR43606:SF1">
    <property type="entry name" value="PHOD-LIKE PHOSPHATASE METALLOPHOSPHATASE DOMAIN-CONTAINING PROTEIN"/>
    <property type="match status" value="1"/>
</dbReference>
<feature type="compositionally biased region" description="Basic and acidic residues" evidence="1">
    <location>
        <begin position="87"/>
        <end position="110"/>
    </location>
</feature>
<dbReference type="SUPFAM" id="SSF56300">
    <property type="entry name" value="Metallo-dependent phosphatases"/>
    <property type="match status" value="1"/>
</dbReference>
<dbReference type="Pfam" id="PF09423">
    <property type="entry name" value="PhoD"/>
    <property type="match status" value="1"/>
</dbReference>
<dbReference type="InterPro" id="IPR052900">
    <property type="entry name" value="Phospholipid_Metab_Enz"/>
</dbReference>
<dbReference type="Gene3D" id="3.60.21.70">
    <property type="entry name" value="PhoD-like phosphatase"/>
    <property type="match status" value="1"/>
</dbReference>
<dbReference type="Proteomes" id="UP000322981">
    <property type="component" value="Unassembled WGS sequence"/>
</dbReference>
<comment type="caution">
    <text evidence="3">The sequence shown here is derived from an EMBL/GenBank/DDBJ whole genome shotgun (WGS) entry which is preliminary data.</text>
</comment>
<dbReference type="EMBL" id="VWXX01000010">
    <property type="protein sequence ID" value="KAA6185392.1"/>
    <property type="molecule type" value="Genomic_DNA"/>
</dbReference>
<dbReference type="OrthoDB" id="327733at2"/>
<feature type="domain" description="PhoD-like phosphatase metallophosphatase" evidence="2">
    <location>
        <begin position="194"/>
        <end position="477"/>
    </location>
</feature>
<organism evidence="3 4">
    <name type="scientific">Thiohalocapsa marina</name>
    <dbReference type="NCBI Taxonomy" id="424902"/>
    <lineage>
        <taxon>Bacteria</taxon>
        <taxon>Pseudomonadati</taxon>
        <taxon>Pseudomonadota</taxon>
        <taxon>Gammaproteobacteria</taxon>
        <taxon>Chromatiales</taxon>
        <taxon>Chromatiaceae</taxon>
        <taxon>Thiohalocapsa</taxon>
    </lineage>
</organism>
<keyword evidence="4" id="KW-1185">Reference proteome</keyword>
<dbReference type="Gene3D" id="2.60.40.380">
    <property type="entry name" value="Purple acid phosphatase-like, N-terminal"/>
    <property type="match status" value="1"/>
</dbReference>
<feature type="region of interest" description="Disordered" evidence="1">
    <location>
        <begin position="85"/>
        <end position="117"/>
    </location>
</feature>
<dbReference type="AlphaFoldDB" id="A0A5M8FSN4"/>
<evidence type="ECO:0000313" key="4">
    <source>
        <dbReference type="Proteomes" id="UP000322981"/>
    </source>
</evidence>
<dbReference type="InterPro" id="IPR018946">
    <property type="entry name" value="PhoD-like_MPP"/>
</dbReference>
<reference evidence="3 4" key="1">
    <citation type="submission" date="2019-09" db="EMBL/GenBank/DDBJ databases">
        <title>Whole-genome sequence of the purple sulfur bacterium Thiohalocapsa marina DSM 19078.</title>
        <authorList>
            <person name="Kyndt J.A."/>
            <person name="Meyer T.E."/>
        </authorList>
    </citation>
    <scope>NUCLEOTIDE SEQUENCE [LARGE SCALE GENOMIC DNA]</scope>
    <source>
        <strain evidence="3 4">DSM 19078</strain>
    </source>
</reference>
<sequence length="557" mass="60837">MLRPKDRPSERSGRRLAILACLTLCLAAGPGAGPAVGDPLQRAPAPVIAVGDVTAESAVLWVQADREGVALIDLTEAPPEVAALQADAEREHDRNRDPDRDHARAQDRPPEVAGPLAAPSRHFEVPLSARSDFTAKLRIDGLNPGMVQHWRAAVQGASDVLGEQARGRFRTAPAAYTAAAVHLRWGSDLAGQNVCRDAERGFEVFDAIHDGAPDLFVGLGDMIYADGRCEAVGIYGNAQIPTSFGPATDLAGFRAHWRYTRADMGLRRLLSQTAYYTVWDDHEVIKALGPLHDAHEQPPYTAGVSLMPIGMAALLEQNPIAEHPLTPKRLYRSVRWGQHLELLLLDTRQYRDPNQAEDTPERPKTMLGREQLTWLKTRLEESRATWVVVASSVPMSLSERAPEAVGRDGWANVDGATGYARELAAILEHAATHGRNNLVFISGGVRFGAALRYRPFSERPGFVVHEFLAPPLSAAIRREADIDPDLGVERLFLHAPASGQDIRQYEQARDWFGFGELRIDGAGLLSAALRGADGRLLHELRLSPASPMRLAAIGFRP</sequence>
<protein>
    <recommendedName>
        <fullName evidence="2">PhoD-like phosphatase metallophosphatase domain-containing protein</fullName>
    </recommendedName>
</protein>